<dbReference type="UniPathway" id="UPA00288">
    <property type="reaction ID" value="UER01023"/>
</dbReference>
<protein>
    <recommendedName>
        <fullName evidence="6">Serine hydroxymethyltransferase</fullName>
        <shortName evidence="6">SHMT</shortName>
        <shortName evidence="6">Serine methylase</shortName>
        <ecNumber evidence="6">2.1.2.1</ecNumber>
    </recommendedName>
</protein>
<dbReference type="GO" id="GO:0032259">
    <property type="term" value="P:methylation"/>
    <property type="evidence" value="ECO:0007669"/>
    <property type="project" value="UniProtKB-KW"/>
</dbReference>
<dbReference type="GO" id="GO:0004372">
    <property type="term" value="F:glycine hydroxymethyltransferase activity"/>
    <property type="evidence" value="ECO:0007669"/>
    <property type="project" value="UniProtKB-UniRule"/>
</dbReference>
<dbReference type="PROSITE" id="PS00096">
    <property type="entry name" value="SHMT"/>
    <property type="match status" value="1"/>
</dbReference>
<name>A0A0G0FZE8_9BACT</name>
<proteinExistence type="inferred from homology"/>
<dbReference type="PATRIC" id="fig|1618486.3.peg.995"/>
<dbReference type="GO" id="GO:0035999">
    <property type="term" value="P:tetrahydrofolate interconversion"/>
    <property type="evidence" value="ECO:0007669"/>
    <property type="project" value="UniProtKB-UniRule"/>
</dbReference>
<dbReference type="CDD" id="cd00378">
    <property type="entry name" value="SHMT"/>
    <property type="match status" value="1"/>
</dbReference>
<dbReference type="GO" id="GO:0030170">
    <property type="term" value="F:pyridoxal phosphate binding"/>
    <property type="evidence" value="ECO:0007669"/>
    <property type="project" value="UniProtKB-UniRule"/>
</dbReference>
<comment type="pathway">
    <text evidence="6">Amino-acid biosynthesis; glycine biosynthesis; glycine from L-serine: step 1/1.</text>
</comment>
<dbReference type="InterPro" id="IPR001085">
    <property type="entry name" value="Ser_HO-MeTrfase"/>
</dbReference>
<keyword evidence="6" id="KW-0963">Cytoplasm</keyword>
<feature type="binding site" evidence="6">
    <location>
        <position position="159"/>
    </location>
    <ligand>
        <name>(6S)-5,6,7,8-tetrahydrofolate</name>
        <dbReference type="ChEBI" id="CHEBI:57453"/>
    </ligand>
</feature>
<comment type="subunit">
    <text evidence="6">Homodimer.</text>
</comment>
<evidence type="ECO:0000256" key="1">
    <source>
        <dbReference type="ARBA" id="ARBA00001933"/>
    </source>
</evidence>
<accession>A0A0G0FZE8</accession>
<dbReference type="PANTHER" id="PTHR11680:SF35">
    <property type="entry name" value="SERINE HYDROXYMETHYLTRANSFERASE 1"/>
    <property type="match status" value="1"/>
</dbReference>
<comment type="function">
    <text evidence="6">Catalyzes the reversible interconversion of serine and glycine with tetrahydrofolate (THF) serving as the one-carbon carrier. This reaction serves as the major source of one-carbon groups required for the biosynthesis of purines, thymidylate, methionine, and other important biomolecules. Also exhibits THF-independent aldolase activity toward beta-hydroxyamino acids, producing glycine and aldehydes, via a retro-aldol mechanism.</text>
</comment>
<dbReference type="EC" id="2.1.2.1" evidence="6"/>
<evidence type="ECO:0000256" key="7">
    <source>
        <dbReference type="PIRSR" id="PIRSR000412-50"/>
    </source>
</evidence>
<comment type="cofactor">
    <cofactor evidence="1 6 7">
        <name>pyridoxal 5'-phosphate</name>
        <dbReference type="ChEBI" id="CHEBI:597326"/>
    </cofactor>
</comment>
<dbReference type="Proteomes" id="UP000034917">
    <property type="component" value="Unassembled WGS sequence"/>
</dbReference>
<dbReference type="NCBIfam" id="NF000586">
    <property type="entry name" value="PRK00011.1"/>
    <property type="match status" value="1"/>
</dbReference>
<feature type="modified residue" description="N6-(pyridoxal phosphate)lysine" evidence="6 7">
    <location>
        <position position="273"/>
    </location>
</feature>
<dbReference type="Gene3D" id="3.90.1150.10">
    <property type="entry name" value="Aspartate Aminotransferase, domain 1"/>
    <property type="match status" value="1"/>
</dbReference>
<dbReference type="Pfam" id="PF00464">
    <property type="entry name" value="SHMT"/>
    <property type="match status" value="1"/>
</dbReference>
<dbReference type="InterPro" id="IPR039429">
    <property type="entry name" value="SHMT-like_dom"/>
</dbReference>
<dbReference type="GO" id="GO:0005829">
    <property type="term" value="C:cytosol"/>
    <property type="evidence" value="ECO:0007669"/>
    <property type="project" value="TreeGrafter"/>
</dbReference>
<dbReference type="InterPro" id="IPR015421">
    <property type="entry name" value="PyrdxlP-dep_Trfase_major"/>
</dbReference>
<reference evidence="9 10" key="1">
    <citation type="journal article" date="2015" name="Nature">
        <title>rRNA introns, odd ribosomes, and small enigmatic genomes across a large radiation of phyla.</title>
        <authorList>
            <person name="Brown C.T."/>
            <person name="Hug L.A."/>
            <person name="Thomas B.C."/>
            <person name="Sharon I."/>
            <person name="Castelle C.J."/>
            <person name="Singh A."/>
            <person name="Wilkins M.J."/>
            <person name="Williams K.H."/>
            <person name="Banfield J.F."/>
        </authorList>
    </citation>
    <scope>NUCLEOTIDE SEQUENCE [LARGE SCALE GENOMIC DNA]</scope>
</reference>
<gene>
    <name evidence="6" type="primary">glyA</name>
    <name evidence="9" type="ORF">US40_C0017G0014</name>
</gene>
<feature type="domain" description="Serine hydroxymethyltransferase-like" evidence="8">
    <location>
        <begin position="46"/>
        <end position="434"/>
    </location>
</feature>
<feature type="site" description="Plays an important role in substrate specificity" evidence="6">
    <location>
        <position position="272"/>
    </location>
</feature>
<dbReference type="PANTHER" id="PTHR11680">
    <property type="entry name" value="SERINE HYDROXYMETHYLTRANSFERASE"/>
    <property type="match status" value="1"/>
</dbReference>
<dbReference type="EMBL" id="LBSV01000017">
    <property type="protein sequence ID" value="KKQ24318.1"/>
    <property type="molecule type" value="Genomic_DNA"/>
</dbReference>
<comment type="caution">
    <text evidence="6">Lacks conserved residue(s) required for the propagation of feature annotation.</text>
</comment>
<dbReference type="GO" id="GO:0019264">
    <property type="term" value="P:glycine biosynthetic process from serine"/>
    <property type="evidence" value="ECO:0007669"/>
    <property type="project" value="UniProtKB-UniRule"/>
</dbReference>
<keyword evidence="4 6" id="KW-0808">Transferase</keyword>
<evidence type="ECO:0000256" key="6">
    <source>
        <dbReference type="HAMAP-Rule" id="MF_00051"/>
    </source>
</evidence>
<comment type="similarity">
    <text evidence="2 6">Belongs to the SHMT family.</text>
</comment>
<dbReference type="PIRSF" id="PIRSF000412">
    <property type="entry name" value="SHMT"/>
    <property type="match status" value="1"/>
</dbReference>
<dbReference type="UniPathway" id="UPA00193"/>
<keyword evidence="9" id="KW-0489">Methyltransferase</keyword>
<sequence>MTTLPAIKRLSINILYRVWPLSQKCKKFDTLALPLKSDILSFMILLKMKDTQIYDLVKKEEKRQKEGIELIPSENYASSHVRNVLSSYFVNKYSEGYPKKRYYGGNENVDSVELIAIDRAKKLFRVPFANVQPYSGSPANMAVCLATCEPGATLMGLALTAGGHLTHGHTVSATGIYYKSVQYTLRKENVYKKEDLFDYEEIRKLAKEHRPKLIWVGATAYPLKYDYKKFAEIADEVGAYLAADVAHVAGLIAGGAHPSPVPYVHIVTTTTHKTLRGPRGAIILVTAKGLKKDPELGDKINKAVFPGLQGGPHDNQTAGIAIALYEAAQPSFKKYSAQIVKNSKVLADTLIKGGLKLVGGGSENHLLLVNLTTVLGAGAGIFAQKALDIVGLTLNKNTVPDETSSPFYPSGIRLGTPASTTRGMKEKEMKFIGAKILEVIELLKKYRLPVKKEQRKEYIARFEKEMEKNQEIKRIRQEVKKLALRFPIP</sequence>
<dbReference type="InterPro" id="IPR019798">
    <property type="entry name" value="Ser_HO-MeTrfase_PLP_BS"/>
</dbReference>
<dbReference type="GO" id="GO:0008168">
    <property type="term" value="F:methyltransferase activity"/>
    <property type="evidence" value="ECO:0007669"/>
    <property type="project" value="UniProtKB-KW"/>
</dbReference>
<dbReference type="InterPro" id="IPR015422">
    <property type="entry name" value="PyrdxlP-dep_Trfase_small"/>
</dbReference>
<evidence type="ECO:0000256" key="3">
    <source>
        <dbReference type="ARBA" id="ARBA00022563"/>
    </source>
</evidence>
<keyword evidence="3 6" id="KW-0554">One-carbon metabolism</keyword>
<evidence type="ECO:0000256" key="4">
    <source>
        <dbReference type="ARBA" id="ARBA00022679"/>
    </source>
</evidence>
<comment type="pathway">
    <text evidence="6">One-carbon metabolism; tetrahydrofolate interconversion.</text>
</comment>
<comment type="catalytic activity">
    <reaction evidence="6">
        <text>(6R)-5,10-methylene-5,6,7,8-tetrahydrofolate + glycine + H2O = (6S)-5,6,7,8-tetrahydrofolate + L-serine</text>
        <dbReference type="Rhea" id="RHEA:15481"/>
        <dbReference type="ChEBI" id="CHEBI:15377"/>
        <dbReference type="ChEBI" id="CHEBI:15636"/>
        <dbReference type="ChEBI" id="CHEBI:33384"/>
        <dbReference type="ChEBI" id="CHEBI:57305"/>
        <dbReference type="ChEBI" id="CHEBI:57453"/>
        <dbReference type="EC" id="2.1.2.1"/>
    </reaction>
</comment>
<dbReference type="Gene3D" id="3.40.640.10">
    <property type="entry name" value="Type I PLP-dependent aspartate aminotransferase-like (Major domain)"/>
    <property type="match status" value="1"/>
</dbReference>
<dbReference type="InterPro" id="IPR015424">
    <property type="entry name" value="PyrdxlP-dep_Trfase"/>
</dbReference>
<dbReference type="AlphaFoldDB" id="A0A0G0FZE8"/>
<dbReference type="SUPFAM" id="SSF53383">
    <property type="entry name" value="PLP-dependent transferases"/>
    <property type="match status" value="1"/>
</dbReference>
<organism evidence="9 10">
    <name type="scientific">Candidatus Roizmanbacteria bacterium GW2011_GWC2_37_13</name>
    <dbReference type="NCBI Taxonomy" id="1618486"/>
    <lineage>
        <taxon>Bacteria</taxon>
        <taxon>Candidatus Roizmaniibacteriota</taxon>
    </lineage>
</organism>
<feature type="binding site" evidence="6">
    <location>
        <begin position="405"/>
        <end position="407"/>
    </location>
    <ligand>
        <name>(6S)-5,6,7,8-tetrahydrofolate</name>
        <dbReference type="ChEBI" id="CHEBI:57453"/>
    </ligand>
</feature>
<comment type="subcellular location">
    <subcellularLocation>
        <location evidence="6">Cytoplasm</location>
    </subcellularLocation>
</comment>
<keyword evidence="6" id="KW-0028">Amino-acid biosynthesis</keyword>
<evidence type="ECO:0000313" key="9">
    <source>
        <dbReference type="EMBL" id="KKQ24318.1"/>
    </source>
</evidence>
<comment type="caution">
    <text evidence="9">The sequence shown here is derived from an EMBL/GenBank/DDBJ whole genome shotgun (WGS) entry which is preliminary data.</text>
</comment>
<dbReference type="HAMAP" id="MF_00051">
    <property type="entry name" value="SHMT"/>
    <property type="match status" value="1"/>
</dbReference>
<evidence type="ECO:0000313" key="10">
    <source>
        <dbReference type="Proteomes" id="UP000034917"/>
    </source>
</evidence>
<keyword evidence="5 6" id="KW-0663">Pyridoxal phosphate</keyword>
<dbReference type="InterPro" id="IPR049943">
    <property type="entry name" value="Ser_HO-MeTrfase-like"/>
</dbReference>
<evidence type="ECO:0000256" key="2">
    <source>
        <dbReference type="ARBA" id="ARBA00006376"/>
    </source>
</evidence>
<evidence type="ECO:0000259" key="8">
    <source>
        <dbReference type="Pfam" id="PF00464"/>
    </source>
</evidence>
<evidence type="ECO:0000256" key="5">
    <source>
        <dbReference type="ARBA" id="ARBA00022898"/>
    </source>
</evidence>
<feature type="binding site" evidence="6">
    <location>
        <begin position="163"/>
        <end position="165"/>
    </location>
    <ligand>
        <name>(6S)-5,6,7,8-tetrahydrofolate</name>
        <dbReference type="ChEBI" id="CHEBI:57453"/>
    </ligand>
</feature>